<dbReference type="SUPFAM" id="SSF53756">
    <property type="entry name" value="UDP-Glycosyltransferase/glycogen phosphorylase"/>
    <property type="match status" value="2"/>
</dbReference>
<name>A0AAE0BCR5_9CHLO</name>
<dbReference type="GO" id="GO:0005543">
    <property type="term" value="F:phospholipid binding"/>
    <property type="evidence" value="ECO:0007669"/>
    <property type="project" value="TreeGrafter"/>
</dbReference>
<sequence>MLTVATPNNLGRSMQRWKLSPDLAVTLETSKNGKPGYSMSGESHRRARLSRARATSVPSANKLSSPGVAVSSAAKPALRVAISTGDVSGDMHAARVVTALFERAEELGVRLEVVALAGERTAAAGATLIGDNTGLSSIGLLEAVPFVIPSLKLQARVREALKLETPDVAVMIDYPGVNIPFGKYLREEQRTRIVYYIPPNEWLWNESRTPTICGMCDAILCNYQGEVDYFKQNGGRAELVGHPLLDSVQGAPSRLEARKILSIDPAATVVLLTPASRAQARSCHRLHPFSSIKPAWSLSLLHRGSAAIFSGDWRHRDGQDDAQATGVIAMGKMTPRRLAALCFAKDARLAGDLRVIPEVRLQFVVSLAAPHLREAMQLAVEESGLEAVILWEGDPHVAMAAADAALTKSGSVNVELALLGVPQVVLYRIDALTGWLARNVLKFQVEHVSLVNLILDRAAVPEFIQEQCISEDIAVAVEALLPNAGALRKRADMLLAYEELREALGKTGVASRAAACILDIALRTKDGPANSV</sequence>
<dbReference type="GO" id="GO:0016020">
    <property type="term" value="C:membrane"/>
    <property type="evidence" value="ECO:0007669"/>
    <property type="project" value="GOC"/>
</dbReference>
<proteinExistence type="predicted"/>
<dbReference type="EC" id="2.4.1.182" evidence="1"/>
<keyword evidence="2" id="KW-0444">Lipid biosynthesis</keyword>
<protein>
    <recommendedName>
        <fullName evidence="1">lipid-A-disaccharide synthase</fullName>
        <ecNumber evidence="1">2.4.1.182</ecNumber>
    </recommendedName>
</protein>
<keyword evidence="9" id="KW-1185">Reference proteome</keyword>
<evidence type="ECO:0000313" key="8">
    <source>
        <dbReference type="EMBL" id="KAK3233299.1"/>
    </source>
</evidence>
<evidence type="ECO:0000256" key="7">
    <source>
        <dbReference type="ARBA" id="ARBA00048975"/>
    </source>
</evidence>
<dbReference type="Pfam" id="PF02684">
    <property type="entry name" value="LpxB"/>
    <property type="match status" value="2"/>
</dbReference>
<comment type="catalytic activity">
    <reaction evidence="7">
        <text>a lipid X + a UDP-2-N,3-O-bis[(3R)-3-hydroxyacyl]-alpha-D-glucosamine = a lipid A disaccharide + UDP + H(+)</text>
        <dbReference type="Rhea" id="RHEA:67828"/>
        <dbReference type="ChEBI" id="CHEBI:15378"/>
        <dbReference type="ChEBI" id="CHEBI:58223"/>
        <dbReference type="ChEBI" id="CHEBI:137748"/>
        <dbReference type="ChEBI" id="CHEBI:176338"/>
        <dbReference type="ChEBI" id="CHEBI:176343"/>
        <dbReference type="EC" id="2.4.1.182"/>
    </reaction>
</comment>
<evidence type="ECO:0000256" key="4">
    <source>
        <dbReference type="ARBA" id="ARBA00022676"/>
    </source>
</evidence>
<evidence type="ECO:0000256" key="3">
    <source>
        <dbReference type="ARBA" id="ARBA00022556"/>
    </source>
</evidence>
<evidence type="ECO:0000256" key="1">
    <source>
        <dbReference type="ARBA" id="ARBA00012687"/>
    </source>
</evidence>
<accession>A0AAE0BCR5</accession>
<evidence type="ECO:0000313" key="9">
    <source>
        <dbReference type="Proteomes" id="UP001190700"/>
    </source>
</evidence>
<dbReference type="AlphaFoldDB" id="A0AAE0BCR5"/>
<keyword evidence="5" id="KW-0808">Transferase</keyword>
<organism evidence="8 9">
    <name type="scientific">Cymbomonas tetramitiformis</name>
    <dbReference type="NCBI Taxonomy" id="36881"/>
    <lineage>
        <taxon>Eukaryota</taxon>
        <taxon>Viridiplantae</taxon>
        <taxon>Chlorophyta</taxon>
        <taxon>Pyramimonadophyceae</taxon>
        <taxon>Pyramimonadales</taxon>
        <taxon>Pyramimonadaceae</taxon>
        <taxon>Cymbomonas</taxon>
    </lineage>
</organism>
<reference evidence="8 9" key="1">
    <citation type="journal article" date="2015" name="Genome Biol. Evol.">
        <title>Comparative Genomics of a Bacterivorous Green Alga Reveals Evolutionary Causalities and Consequences of Phago-Mixotrophic Mode of Nutrition.</title>
        <authorList>
            <person name="Burns J.A."/>
            <person name="Paasch A."/>
            <person name="Narechania A."/>
            <person name="Kim E."/>
        </authorList>
    </citation>
    <scope>NUCLEOTIDE SEQUENCE [LARGE SCALE GENOMIC DNA]</scope>
    <source>
        <strain evidence="8 9">PLY_AMNH</strain>
    </source>
</reference>
<evidence type="ECO:0000256" key="6">
    <source>
        <dbReference type="ARBA" id="ARBA00023098"/>
    </source>
</evidence>
<dbReference type="Proteomes" id="UP001190700">
    <property type="component" value="Unassembled WGS sequence"/>
</dbReference>
<dbReference type="EMBL" id="LGRX02035756">
    <property type="protein sequence ID" value="KAK3233299.1"/>
    <property type="molecule type" value="Genomic_DNA"/>
</dbReference>
<gene>
    <name evidence="8" type="ORF">CYMTET_56398</name>
</gene>
<comment type="caution">
    <text evidence="8">The sequence shown here is derived from an EMBL/GenBank/DDBJ whole genome shotgun (WGS) entry which is preliminary data.</text>
</comment>
<keyword evidence="4" id="KW-0328">Glycosyltransferase</keyword>
<dbReference type="GO" id="GO:0008915">
    <property type="term" value="F:lipid-A-disaccharide synthase activity"/>
    <property type="evidence" value="ECO:0007669"/>
    <property type="project" value="UniProtKB-EC"/>
</dbReference>
<dbReference type="PANTHER" id="PTHR30372:SF4">
    <property type="entry name" value="LIPID-A-DISACCHARIDE SYNTHASE, MITOCHONDRIAL-RELATED"/>
    <property type="match status" value="1"/>
</dbReference>
<dbReference type="PANTHER" id="PTHR30372">
    <property type="entry name" value="LIPID-A-DISACCHARIDE SYNTHASE"/>
    <property type="match status" value="1"/>
</dbReference>
<dbReference type="GO" id="GO:0009245">
    <property type="term" value="P:lipid A biosynthetic process"/>
    <property type="evidence" value="ECO:0007669"/>
    <property type="project" value="UniProtKB-KW"/>
</dbReference>
<keyword evidence="3" id="KW-0441">Lipid A biosynthesis</keyword>
<evidence type="ECO:0000256" key="5">
    <source>
        <dbReference type="ARBA" id="ARBA00022679"/>
    </source>
</evidence>
<keyword evidence="6" id="KW-0443">Lipid metabolism</keyword>
<dbReference type="InterPro" id="IPR003835">
    <property type="entry name" value="Glyco_trans_19"/>
</dbReference>
<evidence type="ECO:0000256" key="2">
    <source>
        <dbReference type="ARBA" id="ARBA00022516"/>
    </source>
</evidence>